<reference evidence="1 2" key="1">
    <citation type="submission" date="2018-09" db="EMBL/GenBank/DDBJ databases">
        <title>Genome sequencing of strain 2DFW10M-5.</title>
        <authorList>
            <person name="Heo J."/>
            <person name="Kim S.-J."/>
            <person name="Kwon S.-W."/>
        </authorList>
    </citation>
    <scope>NUCLEOTIDE SEQUENCE [LARGE SCALE GENOMIC DNA]</scope>
    <source>
        <strain evidence="1 2">2DFW10M-5</strain>
    </source>
</reference>
<keyword evidence="2" id="KW-1185">Reference proteome</keyword>
<organism evidence="1 2">
    <name type="scientific">Gryllotalpicola protaetiae</name>
    <dbReference type="NCBI Taxonomy" id="2419771"/>
    <lineage>
        <taxon>Bacteria</taxon>
        <taxon>Bacillati</taxon>
        <taxon>Actinomycetota</taxon>
        <taxon>Actinomycetes</taxon>
        <taxon>Micrococcales</taxon>
        <taxon>Microbacteriaceae</taxon>
        <taxon>Gryllotalpicola</taxon>
    </lineage>
</organism>
<dbReference type="Proteomes" id="UP000275069">
    <property type="component" value="Chromosome"/>
</dbReference>
<protein>
    <recommendedName>
        <fullName evidence="3">Nucleotidyl transferase AbiEii/AbiGii toxin family protein</fullName>
    </recommendedName>
</protein>
<dbReference type="AlphaFoldDB" id="A0A387BVC4"/>
<evidence type="ECO:0008006" key="3">
    <source>
        <dbReference type="Google" id="ProtNLM"/>
    </source>
</evidence>
<evidence type="ECO:0000313" key="2">
    <source>
        <dbReference type="Proteomes" id="UP000275069"/>
    </source>
</evidence>
<name>A0A387BVC4_9MICO</name>
<sequence>MSRITEGHLVRHYQGAKGGRDAALLDIAQDHALWHLHQLGLFERGLTFKGGTALRKFRAGNSGRFSTDLDFAAPDEAVALAVLEALDGAKIDDFTFALANLGDDGRRADLTIGTPFDSPRLGAKVELARHALALDPELLAPVPLPIHARYDIELPVLPVVRTEEAIAEKLARYRRVPLARDLYDLYWYAGAGAFDEALVRRLWVLKVYRDIVVDGRGGKPIDPGDVLGAWTAAEFRAEDIGYLTRPVRLDEWLSTVRARYAFLAELNADERRWAEGNARHLGEVTVELAPTEPPR</sequence>
<dbReference type="RefSeq" id="WP_120787885.1">
    <property type="nucleotide sequence ID" value="NZ_CP032624.1"/>
</dbReference>
<dbReference type="OrthoDB" id="1550603at2"/>
<accession>A0A387BVC4</accession>
<gene>
    <name evidence="1" type="ORF">D7I44_01590</name>
</gene>
<dbReference type="InterPro" id="IPR014942">
    <property type="entry name" value="AbiEii"/>
</dbReference>
<dbReference type="KEGG" id="gry:D7I44_01590"/>
<dbReference type="EMBL" id="CP032624">
    <property type="protein sequence ID" value="AYG02351.1"/>
    <property type="molecule type" value="Genomic_DNA"/>
</dbReference>
<dbReference type="Gene3D" id="3.10.450.620">
    <property type="entry name" value="JHP933, nucleotidyltransferase-like core domain"/>
    <property type="match status" value="1"/>
</dbReference>
<evidence type="ECO:0000313" key="1">
    <source>
        <dbReference type="EMBL" id="AYG02351.1"/>
    </source>
</evidence>
<dbReference type="Pfam" id="PF08843">
    <property type="entry name" value="AbiEii"/>
    <property type="match status" value="1"/>
</dbReference>
<proteinExistence type="predicted"/>